<dbReference type="OrthoDB" id="2667113at2"/>
<keyword evidence="1" id="KW-0812">Transmembrane</keyword>
<evidence type="ECO:0000256" key="1">
    <source>
        <dbReference type="SAM" id="Phobius"/>
    </source>
</evidence>
<feature type="transmembrane region" description="Helical" evidence="1">
    <location>
        <begin position="41"/>
        <end position="61"/>
    </location>
</feature>
<reference evidence="2 3" key="1">
    <citation type="journal article" date="2007" name="Int. J. Syst. Evol. Microbiol.">
        <title>Paenibacillus ginsengarvi sp. nov., isolated from soil from ginseng cultivation.</title>
        <authorList>
            <person name="Yoon M.H."/>
            <person name="Ten L.N."/>
            <person name="Im W.T."/>
        </authorList>
    </citation>
    <scope>NUCLEOTIDE SEQUENCE [LARGE SCALE GENOMIC DNA]</scope>
    <source>
        <strain evidence="2 3">KCTC 13059</strain>
    </source>
</reference>
<comment type="caution">
    <text evidence="2">The sequence shown here is derived from an EMBL/GenBank/DDBJ whole genome shotgun (WGS) entry which is preliminary data.</text>
</comment>
<keyword evidence="1" id="KW-1133">Transmembrane helix</keyword>
<keyword evidence="1" id="KW-0472">Membrane</keyword>
<keyword evidence="3" id="KW-1185">Reference proteome</keyword>
<dbReference type="EMBL" id="RBAH01000016">
    <property type="protein sequence ID" value="RKN79136.1"/>
    <property type="molecule type" value="Genomic_DNA"/>
</dbReference>
<gene>
    <name evidence="2" type="ORF">D7M11_20850</name>
</gene>
<protein>
    <submittedName>
        <fullName evidence="2">Uncharacterized protein</fullName>
    </submittedName>
</protein>
<name>A0A3B0C8A9_9BACL</name>
<dbReference type="RefSeq" id="WP_120749191.1">
    <property type="nucleotide sequence ID" value="NZ_RBAH01000016.1"/>
</dbReference>
<sequence>MFMYVFMVSFILLFVLGLLLIPFVGLRLSRGGPFIRNDWRKMVVFSLAQAIVLASVVSVWVK</sequence>
<organism evidence="2 3">
    <name type="scientific">Paenibacillus ginsengarvi</name>
    <dbReference type="NCBI Taxonomy" id="400777"/>
    <lineage>
        <taxon>Bacteria</taxon>
        <taxon>Bacillati</taxon>
        <taxon>Bacillota</taxon>
        <taxon>Bacilli</taxon>
        <taxon>Bacillales</taxon>
        <taxon>Paenibacillaceae</taxon>
        <taxon>Paenibacillus</taxon>
    </lineage>
</organism>
<dbReference type="AlphaFoldDB" id="A0A3B0C8A9"/>
<evidence type="ECO:0000313" key="2">
    <source>
        <dbReference type="EMBL" id="RKN79136.1"/>
    </source>
</evidence>
<accession>A0A3B0C8A9</accession>
<evidence type="ECO:0000313" key="3">
    <source>
        <dbReference type="Proteomes" id="UP000282311"/>
    </source>
</evidence>
<proteinExistence type="predicted"/>
<dbReference type="Proteomes" id="UP000282311">
    <property type="component" value="Unassembled WGS sequence"/>
</dbReference>